<reference evidence="11" key="1">
    <citation type="submission" date="2017-04" db="EMBL/GenBank/DDBJ databases">
        <authorList>
            <person name="Varghese N."/>
            <person name="Submissions S."/>
        </authorList>
    </citation>
    <scope>NUCLEOTIDE SEQUENCE [LARGE SCALE GENOMIC DNA]</scope>
    <source>
        <strain evidence="11">DSM 16512</strain>
    </source>
</reference>
<dbReference type="InterPro" id="IPR012301">
    <property type="entry name" value="Malic_N_dom"/>
</dbReference>
<dbReference type="GO" id="GO:0004470">
    <property type="term" value="F:malic enzyme activity"/>
    <property type="evidence" value="ECO:0007669"/>
    <property type="project" value="InterPro"/>
</dbReference>
<dbReference type="InterPro" id="IPR012302">
    <property type="entry name" value="Malic_NAD-bd"/>
</dbReference>
<keyword evidence="4" id="KW-0560">Oxidoreductase</keyword>
<feature type="binding site" evidence="6">
    <location>
        <position position="313"/>
    </location>
    <ligand>
        <name>(S)-malate</name>
        <dbReference type="ChEBI" id="CHEBI:15589"/>
    </ligand>
</feature>
<dbReference type="InterPro" id="IPR036291">
    <property type="entry name" value="NAD(P)-bd_dom_sf"/>
</dbReference>
<dbReference type="GO" id="GO:0051287">
    <property type="term" value="F:NAD binding"/>
    <property type="evidence" value="ECO:0007669"/>
    <property type="project" value="InterPro"/>
</dbReference>
<feature type="active site" description="Proton donor" evidence="5">
    <location>
        <position position="38"/>
    </location>
</feature>
<dbReference type="GO" id="GO:0046872">
    <property type="term" value="F:metal ion binding"/>
    <property type="evidence" value="ECO:0007669"/>
    <property type="project" value="UniProtKB-KW"/>
</dbReference>
<evidence type="ECO:0000256" key="1">
    <source>
        <dbReference type="ARBA" id="ARBA00001936"/>
    </source>
</evidence>
<dbReference type="InterPro" id="IPR037062">
    <property type="entry name" value="Malic_N_dom_sf"/>
</dbReference>
<comment type="cofactor">
    <cofactor evidence="1">
        <name>Mn(2+)</name>
        <dbReference type="ChEBI" id="CHEBI:29035"/>
    </cofactor>
</comment>
<comment type="cofactor">
    <cofactor evidence="7">
        <name>Mg(2+)</name>
        <dbReference type="ChEBI" id="CHEBI:18420"/>
    </cofactor>
    <cofactor evidence="7">
        <name>Mn(2+)</name>
        <dbReference type="ChEBI" id="CHEBI:29035"/>
    </cofactor>
    <text evidence="7">Divalent metal cations. Prefers magnesium or manganese.</text>
</comment>
<feature type="domain" description="Malic enzyme NAD-binding" evidence="8">
    <location>
        <begin position="162"/>
        <end position="394"/>
    </location>
</feature>
<sequence>MKITKEEVLSYHKEDKPGKKEIAITKSFETQKDLSIAYTPGVAYVCEEIAKNPEAAYDYTTKGNFVAVVTNGTAVLGLGDIGPLAAKPVMEGKAILFKKFAGINAVGILVDEKDPEKFIEIVRAISPTFGGINLEDIKAPECFYIEEKLKKITDIPVMHDDQHGTAIVTTAAMINACKLTNRDIASLKVVIVGSGAAAIASARMYRHLGVKEIILIDSKGVVHAGRTDRNPYKKEFALPHSMRREEAFNDADMVLGLSIPGAVQEEDIARMKDEPFVFVCSNPTPEIMPDVVRSIKPQAIIATGRSDFPNQVNNVLGFPFLFRGALDTRSSAINYEMMLAAANALAALARKDVPEEVKKIYNKDLFFSKEYIIPTPFDKRLLVEVSAAVAKAAMESGVARKVINIEEYKQRVATFI</sequence>
<dbReference type="InterPro" id="IPR001891">
    <property type="entry name" value="Malic_OxRdtase"/>
</dbReference>
<evidence type="ECO:0000256" key="2">
    <source>
        <dbReference type="ARBA" id="ARBA00008785"/>
    </source>
</evidence>
<evidence type="ECO:0000313" key="10">
    <source>
        <dbReference type="EMBL" id="SMC08491.1"/>
    </source>
</evidence>
<feature type="binding site" evidence="7">
    <location>
        <position position="161"/>
    </location>
    <ligand>
        <name>a divalent metal cation</name>
        <dbReference type="ChEBI" id="CHEBI:60240"/>
    </ligand>
</feature>
<dbReference type="STRING" id="1069081.SAMN05660197_0243"/>
<dbReference type="SMART" id="SM00919">
    <property type="entry name" value="Malic_M"/>
    <property type="match status" value="1"/>
</dbReference>
<evidence type="ECO:0000313" key="11">
    <source>
        <dbReference type="Proteomes" id="UP000192602"/>
    </source>
</evidence>
<dbReference type="OrthoDB" id="9805787at2"/>
<organism evidence="10 11">
    <name type="scientific">Nitratiruptor tergarcus DSM 16512</name>
    <dbReference type="NCBI Taxonomy" id="1069081"/>
    <lineage>
        <taxon>Bacteria</taxon>
        <taxon>Pseudomonadati</taxon>
        <taxon>Campylobacterota</taxon>
        <taxon>Epsilonproteobacteria</taxon>
        <taxon>Nautiliales</taxon>
        <taxon>Nitratiruptoraceae</taxon>
        <taxon>Nitratiruptor</taxon>
    </lineage>
</organism>
<dbReference type="PROSITE" id="PS00331">
    <property type="entry name" value="MALIC_ENZYMES"/>
    <property type="match status" value="1"/>
</dbReference>
<accession>A0A1W1WQB0</accession>
<evidence type="ECO:0000259" key="9">
    <source>
        <dbReference type="SMART" id="SM01274"/>
    </source>
</evidence>
<protein>
    <submittedName>
        <fullName evidence="10">Malate dehydrogenase (Oxaloacetate-decarboxylating)(NADP+)</fullName>
    </submittedName>
</protein>
<dbReference type="Gene3D" id="3.40.50.720">
    <property type="entry name" value="NAD(P)-binding Rossmann-like Domain"/>
    <property type="match status" value="1"/>
</dbReference>
<dbReference type="AlphaFoldDB" id="A0A1W1WQB0"/>
<feature type="active site" description="Proton acceptor" evidence="5">
    <location>
        <position position="93"/>
    </location>
</feature>
<dbReference type="GO" id="GO:0016616">
    <property type="term" value="F:oxidoreductase activity, acting on the CH-OH group of donors, NAD or NADP as acceptor"/>
    <property type="evidence" value="ECO:0007669"/>
    <property type="project" value="InterPro"/>
</dbReference>
<dbReference type="RefSeq" id="WP_084274769.1">
    <property type="nucleotide sequence ID" value="NZ_AP026671.1"/>
</dbReference>
<evidence type="ECO:0000256" key="3">
    <source>
        <dbReference type="ARBA" id="ARBA00022723"/>
    </source>
</evidence>
<dbReference type="SUPFAM" id="SSF53223">
    <property type="entry name" value="Aminoacid dehydrogenase-like, N-terminal domain"/>
    <property type="match status" value="1"/>
</dbReference>
<dbReference type="EMBL" id="FWWZ01000001">
    <property type="protein sequence ID" value="SMC08491.1"/>
    <property type="molecule type" value="Genomic_DNA"/>
</dbReference>
<proteinExistence type="inferred from homology"/>
<dbReference type="PANTHER" id="PTHR43237:SF4">
    <property type="entry name" value="NADP-DEPENDENT MALIC ENZYME"/>
    <property type="match status" value="1"/>
</dbReference>
<keyword evidence="11" id="KW-1185">Reference proteome</keyword>
<feature type="domain" description="Malic enzyme N-terminal" evidence="9">
    <location>
        <begin position="17"/>
        <end position="150"/>
    </location>
</feature>
<gene>
    <name evidence="10" type="ORF">SAMN05660197_0243</name>
</gene>
<evidence type="ECO:0000256" key="6">
    <source>
        <dbReference type="PIRSR" id="PIRSR000106-2"/>
    </source>
</evidence>
<feature type="binding site" evidence="7">
    <location>
        <position position="135"/>
    </location>
    <ligand>
        <name>a divalent metal cation</name>
        <dbReference type="ChEBI" id="CHEBI:60240"/>
    </ligand>
</feature>
<dbReference type="FunFam" id="3.40.50.10380:FF:000003">
    <property type="entry name" value="NADP-dependent malic enzyme"/>
    <property type="match status" value="1"/>
</dbReference>
<evidence type="ECO:0000256" key="5">
    <source>
        <dbReference type="PIRSR" id="PIRSR000106-1"/>
    </source>
</evidence>
<dbReference type="Pfam" id="PF00390">
    <property type="entry name" value="malic"/>
    <property type="match status" value="1"/>
</dbReference>
<dbReference type="Proteomes" id="UP000192602">
    <property type="component" value="Unassembled WGS sequence"/>
</dbReference>
<feature type="binding site" evidence="7">
    <location>
        <position position="136"/>
    </location>
    <ligand>
        <name>a divalent metal cation</name>
        <dbReference type="ChEBI" id="CHEBI:60240"/>
    </ligand>
</feature>
<dbReference type="SMART" id="SM01274">
    <property type="entry name" value="malic"/>
    <property type="match status" value="1"/>
</dbReference>
<dbReference type="Pfam" id="PF03949">
    <property type="entry name" value="Malic_M"/>
    <property type="match status" value="1"/>
</dbReference>
<keyword evidence="3 7" id="KW-0479">Metal-binding</keyword>
<dbReference type="SUPFAM" id="SSF51735">
    <property type="entry name" value="NAD(P)-binding Rossmann-fold domains"/>
    <property type="match status" value="1"/>
</dbReference>
<dbReference type="InterPro" id="IPR015884">
    <property type="entry name" value="Malic_enzyme_CS"/>
</dbReference>
<feature type="binding site" evidence="6">
    <location>
        <position position="282"/>
    </location>
    <ligand>
        <name>(S)-malate</name>
        <dbReference type="ChEBI" id="CHEBI:15589"/>
    </ligand>
</feature>
<dbReference type="Gene3D" id="3.40.50.10380">
    <property type="entry name" value="Malic enzyme, N-terminal domain"/>
    <property type="match status" value="1"/>
</dbReference>
<dbReference type="InterPro" id="IPR046346">
    <property type="entry name" value="Aminoacid_DH-like_N_sf"/>
</dbReference>
<evidence type="ECO:0000259" key="8">
    <source>
        <dbReference type="SMART" id="SM00919"/>
    </source>
</evidence>
<dbReference type="PIRSF" id="PIRSF000106">
    <property type="entry name" value="ME"/>
    <property type="match status" value="1"/>
</dbReference>
<evidence type="ECO:0000256" key="4">
    <source>
        <dbReference type="ARBA" id="ARBA00023002"/>
    </source>
</evidence>
<evidence type="ECO:0000256" key="7">
    <source>
        <dbReference type="PIRSR" id="PIRSR000106-3"/>
    </source>
</evidence>
<comment type="similarity">
    <text evidence="2">Belongs to the malic enzymes family.</text>
</comment>
<dbReference type="PANTHER" id="PTHR43237">
    <property type="entry name" value="NADP-DEPENDENT MALIC ENZYME"/>
    <property type="match status" value="1"/>
</dbReference>
<dbReference type="FunFam" id="3.40.50.720:FF:000095">
    <property type="entry name" value="NADP-dependent malic enzyme"/>
    <property type="match status" value="1"/>
</dbReference>
<dbReference type="InterPro" id="IPR051674">
    <property type="entry name" value="Malate_Decarboxylase"/>
</dbReference>
<name>A0A1W1WQB0_9BACT</name>